<dbReference type="Proteomes" id="UP000033636">
    <property type="component" value="Unassembled WGS sequence"/>
</dbReference>
<sequence length="1168" mass="125397">MRGQWIILTALAVVLAAAIIYMAYVSSEILPEATIERPAYGLMSQDWPALVQLVARYVQFLASAGASKISYGSLSAGLYNNLTSPGPASTYWQAEAAESYLNESLVYVEENLLRLGAFLSGNYSVAEGGFAGSLGPYPQALLLNPNYSFSDLYMYGALGFPGASVYRFVVTPSVNIPISYALLYSGSVEQPSVVGEPYNEPLSALLRTSDLKERLYLVLVNKSALLAALERFVDGACANITGFQRDAANAFIQLPWWAEYEACPLCLMDFKVPGGVLTAGYSTEVAVLLYSISPAQLAFTLNMPALVQYFSSQDPSLYTTYSSYPQCAALGYIYVDKPANQTLNDNPYPVFTFGGLDYYFGPGNLTQWPMSVVGSPAGSPTCVTQLGASGQIYSYGASATSAQLGSVKVNAAYIWANYSGNAQELGLNVYQQINIPSSWPGFEVRTAVLPAGSPIAGALGESGDAVLALYMGSGPSSTYMACANVGSDYIGVNSLRWALYIPGSSYSYFNQFLWGYGGVVNVPQNPPWYLMAIDYQGGSTPLLSYRVYQYVGPGAPLVLLSRQDFSSPPPLQTPLYVVVGNLVEDATPGGLGFSQGVQLAAYYRYVIIQPWVNPPPSVVLTTVSGTPLAQPPRQDVLSWATQSSPAFVASSVRMGGNISLAMVQGLLANYTSAVSGYARLVGYSYPDPNDVSYVFNVTVGVLGVPRGSLSAYFSVIYDVLGSLRTLSCPSALCSVSLVSYYGYDPTTGWDSAMYQISFTLPRHSNFVINATVMGIPLALTDYSALHPKVYVLQLSLSNYILANYGNTTAVFYVPWSNGAPVVAAVYPNTGDFGASMNIQTANGPMTLIMIPPASAVAAVLGPNAPQSISWAQYAPPWERPYIYGVNGRAGCNYSLAYIPGNVSRAGFALLIYSRVARDLRLSSIGSIYVLSVGGGWNQLNAFNGTYGEVWVNVTGSALSPSTPLGALTRRGLVLALCPGSMGSNPQSVFGSAYGGYSGGSVSVALSLTPMQGYLYYPDGFAVVYMPQNPSRVSSVELYNSMSGYCPVGTPQGQLIGEFLSNQWLWQYATFCYNEQLWQQYGSGQPAYFVLGVTPVEALYFILTQNNNRLSNYNSWWVNGFPNSATGGGPLTYLNYFTATSTGNYAIIPITWPLPYFINPYNGKVYTTI</sequence>
<gene>
    <name evidence="1" type="ORF">TU35_003810</name>
</gene>
<organism evidence="1 2">
    <name type="scientific">Thermoproteus sp. AZ2</name>
    <dbReference type="NCBI Taxonomy" id="1609232"/>
    <lineage>
        <taxon>Archaea</taxon>
        <taxon>Thermoproteota</taxon>
        <taxon>Thermoprotei</taxon>
        <taxon>Thermoproteales</taxon>
        <taxon>Thermoproteaceae</taxon>
        <taxon>Thermoproteus</taxon>
    </lineage>
</organism>
<dbReference type="EMBL" id="JZWT02000008">
    <property type="protein sequence ID" value="MFB6490366.1"/>
    <property type="molecule type" value="Genomic_DNA"/>
</dbReference>
<name>A0ACC6V0R9_9CREN</name>
<accession>A0ACC6V0R9</accession>
<reference evidence="1" key="1">
    <citation type="submission" date="2024-07" db="EMBL/GenBank/DDBJ databases">
        <title>Metagenome and Metagenome-Assembled Genomes of Archaea from a hot spring from the geothermal field of Los Azufres, Mexico.</title>
        <authorList>
            <person name="Marin-Paredes R."/>
            <person name="Martinez-Romero E."/>
            <person name="Servin-Garciduenas L.E."/>
        </authorList>
    </citation>
    <scope>NUCLEOTIDE SEQUENCE</scope>
</reference>
<proteinExistence type="predicted"/>
<comment type="caution">
    <text evidence="1">The sequence shown here is derived from an EMBL/GenBank/DDBJ whole genome shotgun (WGS) entry which is preliminary data.</text>
</comment>
<evidence type="ECO:0000313" key="1">
    <source>
        <dbReference type="EMBL" id="MFB6490366.1"/>
    </source>
</evidence>
<protein>
    <submittedName>
        <fullName evidence="1">Uncharacterized protein</fullName>
    </submittedName>
</protein>
<evidence type="ECO:0000313" key="2">
    <source>
        <dbReference type="Proteomes" id="UP000033636"/>
    </source>
</evidence>